<evidence type="ECO:0000256" key="2">
    <source>
        <dbReference type="SAM" id="Coils"/>
    </source>
</evidence>
<keyword evidence="2" id="KW-0175">Coiled coil</keyword>
<feature type="coiled-coil region" evidence="2">
    <location>
        <begin position="207"/>
        <end position="234"/>
    </location>
</feature>
<evidence type="ECO:0000256" key="1">
    <source>
        <dbReference type="ARBA" id="ARBA00007613"/>
    </source>
</evidence>
<dbReference type="Proteomes" id="UP000427281">
    <property type="component" value="Chromosome"/>
</dbReference>
<evidence type="ECO:0000256" key="4">
    <source>
        <dbReference type="SAM" id="SignalP"/>
    </source>
</evidence>
<dbReference type="KEGG" id="gim:F1728_19520"/>
<protein>
    <submittedName>
        <fullName evidence="5">TolC family protein</fullName>
    </submittedName>
</protein>
<evidence type="ECO:0000256" key="3">
    <source>
        <dbReference type="SAM" id="MobiDB-lite"/>
    </source>
</evidence>
<feature type="signal peptide" evidence="4">
    <location>
        <begin position="1"/>
        <end position="22"/>
    </location>
</feature>
<dbReference type="Gene3D" id="1.20.1600.10">
    <property type="entry name" value="Outer membrane efflux proteins (OEP)"/>
    <property type="match status" value="1"/>
</dbReference>
<feature type="region of interest" description="Disordered" evidence="3">
    <location>
        <begin position="453"/>
        <end position="475"/>
    </location>
</feature>
<evidence type="ECO:0000313" key="6">
    <source>
        <dbReference type="Proteomes" id="UP000427281"/>
    </source>
</evidence>
<evidence type="ECO:0000313" key="5">
    <source>
        <dbReference type="EMBL" id="QGQ24742.1"/>
    </source>
</evidence>
<comment type="similarity">
    <text evidence="1">Belongs to the outer membrane factor (OMF) (TC 1.B.17) family.</text>
</comment>
<gene>
    <name evidence="5" type="ORF">F1728_19520</name>
</gene>
<keyword evidence="4" id="KW-0732">Signal</keyword>
<dbReference type="PANTHER" id="PTHR30203">
    <property type="entry name" value="OUTER MEMBRANE CATION EFFLUX PROTEIN"/>
    <property type="match status" value="1"/>
</dbReference>
<dbReference type="InterPro" id="IPR003423">
    <property type="entry name" value="OMP_efflux"/>
</dbReference>
<sequence>MAMKYTVHFLSLFLLLNGCKSAQQIHDPGYAQVSQAVHQAAYSPTQETVNPVAADLEGPHSVEEYIQYALSQNPDIQAARKRVEANAYQVPVASSLQDPNLGMTFYPEQVQTAAGPQEFALNISQKFPARGKLNAQGELAESQTNETRAQLAAVELATVAKVKRAYYELYFIQQTINVTEADKQLLVEIRDVANVRYKTGKVSQQDLLRAELEISNVENELIRLEQKLVSGQAKLARLLHISPQTKLLALEHIEPGSLPADLDWLQRQAIASRPELHAQLATLEKDRQALNLARLAYKPDVTLGATWIDVGSTGVSPVANGNDSFLITAGINLPVYRKKLDSAVRSAEAKAVSTARTYDSLKDETLEEVADLFAQAKSQQDLLTLFSEDILPKARQTLEVSSQAYNTGEVDFLQLVDNWRELLRFEVSYLRLEASLGQSLAELERVIGGSDTQNLQPIPAAPEAFNNLPLPEEPE</sequence>
<name>A0A6I6AGQ6_9PLAN</name>
<dbReference type="PANTHER" id="PTHR30203:SF24">
    <property type="entry name" value="BLR4935 PROTEIN"/>
    <property type="match status" value="1"/>
</dbReference>
<dbReference type="InterPro" id="IPR010131">
    <property type="entry name" value="MdtP/NodT-like"/>
</dbReference>
<proteinExistence type="inferred from homology"/>
<feature type="chain" id="PRO_5026353506" evidence="4">
    <location>
        <begin position="23"/>
        <end position="475"/>
    </location>
</feature>
<dbReference type="EMBL" id="CP043930">
    <property type="protein sequence ID" value="QGQ24742.1"/>
    <property type="molecule type" value="Genomic_DNA"/>
</dbReference>
<dbReference type="AlphaFoldDB" id="A0A6I6AGQ6"/>
<dbReference type="RefSeq" id="WP_155365488.1">
    <property type="nucleotide sequence ID" value="NZ_CP043930.1"/>
</dbReference>
<keyword evidence="6" id="KW-1185">Reference proteome</keyword>
<organism evidence="5 6">
    <name type="scientific">Gimesia benthica</name>
    <dbReference type="NCBI Taxonomy" id="2608982"/>
    <lineage>
        <taxon>Bacteria</taxon>
        <taxon>Pseudomonadati</taxon>
        <taxon>Planctomycetota</taxon>
        <taxon>Planctomycetia</taxon>
        <taxon>Planctomycetales</taxon>
        <taxon>Planctomycetaceae</taxon>
        <taxon>Gimesia</taxon>
    </lineage>
</organism>
<dbReference type="Pfam" id="PF02321">
    <property type="entry name" value="OEP"/>
    <property type="match status" value="2"/>
</dbReference>
<accession>A0A6I6AGQ6</accession>
<reference evidence="5 6" key="1">
    <citation type="submission" date="2019-09" db="EMBL/GenBank/DDBJ databases">
        <title>Gimesia benthica sp. nov., a novel bacterium isolated from deep-sea water of the Northwest Indian Ocean.</title>
        <authorList>
            <person name="Dai X."/>
        </authorList>
    </citation>
    <scope>NUCLEOTIDE SEQUENCE [LARGE SCALE GENOMIC DNA]</scope>
    <source>
        <strain evidence="5 6">E7</strain>
    </source>
</reference>
<dbReference type="GO" id="GO:0015562">
    <property type="term" value="F:efflux transmembrane transporter activity"/>
    <property type="evidence" value="ECO:0007669"/>
    <property type="project" value="InterPro"/>
</dbReference>
<dbReference type="SUPFAM" id="SSF56954">
    <property type="entry name" value="Outer membrane efflux proteins (OEP)"/>
    <property type="match status" value="1"/>
</dbReference>